<dbReference type="GO" id="GO:0098685">
    <property type="term" value="C:Schaffer collateral - CA1 synapse"/>
    <property type="evidence" value="ECO:0007669"/>
    <property type="project" value="Ensembl"/>
</dbReference>
<dbReference type="GO" id="GO:0014047">
    <property type="term" value="P:glutamate secretion"/>
    <property type="evidence" value="ECO:0007669"/>
    <property type="project" value="Ensembl"/>
</dbReference>
<name>A0A2K5EB35_AOTNA</name>
<dbReference type="Ensembl" id="ENSANAT00000048476.1">
    <property type="protein sequence ID" value="ENSANAP00000030437.1"/>
    <property type="gene ID" value="ENSANAG00000032969.1"/>
</dbReference>
<feature type="region of interest" description="Disordered" evidence="2">
    <location>
        <begin position="204"/>
        <end position="225"/>
    </location>
</feature>
<dbReference type="SUPFAM" id="SSF50156">
    <property type="entry name" value="PDZ domain-like"/>
    <property type="match status" value="1"/>
</dbReference>
<dbReference type="InterPro" id="IPR017379">
    <property type="entry name" value="GIPC1/2/3"/>
</dbReference>
<dbReference type="SMART" id="SM00228">
    <property type="entry name" value="PDZ"/>
    <property type="match status" value="1"/>
</dbReference>
<dbReference type="GO" id="GO:0043198">
    <property type="term" value="C:dendritic shaft"/>
    <property type="evidence" value="ECO:0007669"/>
    <property type="project" value="Ensembl"/>
</dbReference>
<dbReference type="GO" id="GO:0099171">
    <property type="term" value="P:presynaptic modulation of chemical synaptic transmission"/>
    <property type="evidence" value="ECO:0007669"/>
    <property type="project" value="Ensembl"/>
</dbReference>
<dbReference type="OMA" id="FDMIGPR"/>
<comment type="similarity">
    <text evidence="1">Belongs to the GIPC family.</text>
</comment>
<feature type="compositionally biased region" description="Basic and acidic residues" evidence="2">
    <location>
        <begin position="1"/>
        <end position="10"/>
    </location>
</feature>
<dbReference type="GO" id="GO:0003779">
    <property type="term" value="F:actin binding"/>
    <property type="evidence" value="ECO:0007669"/>
    <property type="project" value="Ensembl"/>
</dbReference>
<dbReference type="GO" id="GO:0017022">
    <property type="term" value="F:myosin binding"/>
    <property type="evidence" value="ECO:0007669"/>
    <property type="project" value="Ensembl"/>
</dbReference>
<feature type="domain" description="PDZ" evidence="3">
    <location>
        <begin position="114"/>
        <end position="194"/>
    </location>
</feature>
<dbReference type="GO" id="GO:0048023">
    <property type="term" value="P:positive regulation of melanin biosynthetic process"/>
    <property type="evidence" value="ECO:0007669"/>
    <property type="project" value="Ensembl"/>
</dbReference>
<dbReference type="InterPro" id="IPR001478">
    <property type="entry name" value="PDZ"/>
</dbReference>
<dbReference type="STRING" id="37293.ENSANAP00000030437"/>
<dbReference type="GO" id="GO:0005102">
    <property type="term" value="F:signaling receptor binding"/>
    <property type="evidence" value="ECO:0007669"/>
    <property type="project" value="Ensembl"/>
</dbReference>
<evidence type="ECO:0000313" key="5">
    <source>
        <dbReference type="Proteomes" id="UP000233020"/>
    </source>
</evidence>
<dbReference type="Proteomes" id="UP000233020">
    <property type="component" value="Unplaced"/>
</dbReference>
<dbReference type="GO" id="GO:0042802">
    <property type="term" value="F:identical protein binding"/>
    <property type="evidence" value="ECO:0007669"/>
    <property type="project" value="Ensembl"/>
</dbReference>
<evidence type="ECO:0000259" key="3">
    <source>
        <dbReference type="PROSITE" id="PS50106"/>
    </source>
</evidence>
<dbReference type="Gene3D" id="2.30.42.10">
    <property type="match status" value="1"/>
</dbReference>
<dbReference type="PROSITE" id="PS50106">
    <property type="entry name" value="PDZ"/>
    <property type="match status" value="1"/>
</dbReference>
<accession>A0A2K5EB35</accession>
<proteinExistence type="inferred from homology"/>
<dbReference type="InterPro" id="IPR056814">
    <property type="entry name" value="GIPC1-3_GH1"/>
</dbReference>
<dbReference type="GO" id="GO:0098978">
    <property type="term" value="C:glutamatergic synapse"/>
    <property type="evidence" value="ECO:0007669"/>
    <property type="project" value="Ensembl"/>
</dbReference>
<dbReference type="PANTHER" id="PTHR12259">
    <property type="entry name" value="RGS-GAIP INTERACTING PROTEIN GIPC"/>
    <property type="match status" value="1"/>
</dbReference>
<evidence type="ECO:0000313" key="4">
    <source>
        <dbReference type="Ensembl" id="ENSANAP00000030437.1"/>
    </source>
</evidence>
<feature type="compositionally biased region" description="Gly residues" evidence="2">
    <location>
        <begin position="209"/>
        <end position="221"/>
    </location>
</feature>
<dbReference type="Pfam" id="PF25083">
    <property type="entry name" value="GIPC1_GH1"/>
    <property type="match status" value="1"/>
</dbReference>
<dbReference type="GO" id="GO:0007268">
    <property type="term" value="P:chemical synaptic transmission"/>
    <property type="evidence" value="ECO:0007669"/>
    <property type="project" value="Ensembl"/>
</dbReference>
<dbReference type="GO" id="GO:0032467">
    <property type="term" value="P:positive regulation of cytokinesis"/>
    <property type="evidence" value="ECO:0007669"/>
    <property type="project" value="Ensembl"/>
</dbReference>
<dbReference type="CDD" id="cd23077">
    <property type="entry name" value="PDZ_GIPC1"/>
    <property type="match status" value="1"/>
</dbReference>
<dbReference type="GO" id="GO:0012506">
    <property type="term" value="C:vesicle membrane"/>
    <property type="evidence" value="ECO:0007669"/>
    <property type="project" value="Ensembl"/>
</dbReference>
<feature type="region of interest" description="Disordered" evidence="2">
    <location>
        <begin position="1"/>
        <end position="20"/>
    </location>
</feature>
<gene>
    <name evidence="4" type="primary">GIPC1</name>
</gene>
<reference evidence="4" key="1">
    <citation type="submission" date="2025-08" db="UniProtKB">
        <authorList>
            <consortium name="Ensembl"/>
        </authorList>
    </citation>
    <scope>IDENTIFICATION</scope>
</reference>
<dbReference type="GO" id="GO:0098761">
    <property type="term" value="P:cellular response to interleukin-7"/>
    <property type="evidence" value="ECO:0007669"/>
    <property type="project" value="Ensembl"/>
</dbReference>
<dbReference type="InterPro" id="IPR036034">
    <property type="entry name" value="PDZ_sf"/>
</dbReference>
<organism evidence="4 5">
    <name type="scientific">Aotus nancymaae</name>
    <name type="common">Ma's night monkey</name>
    <dbReference type="NCBI Taxonomy" id="37293"/>
    <lineage>
        <taxon>Eukaryota</taxon>
        <taxon>Metazoa</taxon>
        <taxon>Chordata</taxon>
        <taxon>Craniata</taxon>
        <taxon>Vertebrata</taxon>
        <taxon>Euteleostomi</taxon>
        <taxon>Mammalia</taxon>
        <taxon>Eutheria</taxon>
        <taxon>Euarchontoglires</taxon>
        <taxon>Primates</taxon>
        <taxon>Haplorrhini</taxon>
        <taxon>Platyrrhini</taxon>
        <taxon>Aotidae</taxon>
        <taxon>Aotus</taxon>
    </lineage>
</organism>
<dbReference type="GO" id="GO:0006605">
    <property type="term" value="P:protein targeting"/>
    <property type="evidence" value="ECO:0007669"/>
    <property type="project" value="Ensembl"/>
</dbReference>
<dbReference type="GO" id="GO:0005829">
    <property type="term" value="C:cytosol"/>
    <property type="evidence" value="ECO:0007669"/>
    <property type="project" value="Ensembl"/>
</dbReference>
<dbReference type="PANTHER" id="PTHR12259:SF4">
    <property type="entry name" value="PDZ DOMAIN-CONTAINING PROTEIN GIPC1"/>
    <property type="match status" value="1"/>
</dbReference>
<dbReference type="GO" id="GO:0048167">
    <property type="term" value="P:regulation of synaptic plasticity"/>
    <property type="evidence" value="ECO:0007669"/>
    <property type="project" value="Ensembl"/>
</dbReference>
<dbReference type="GO" id="GO:0043542">
    <property type="term" value="P:endothelial cell migration"/>
    <property type="evidence" value="ECO:0007669"/>
    <property type="project" value="Ensembl"/>
</dbReference>
<dbReference type="GO" id="GO:0031647">
    <property type="term" value="P:regulation of protein stability"/>
    <property type="evidence" value="ECO:0007669"/>
    <property type="project" value="Ensembl"/>
</dbReference>
<keyword evidence="5" id="KW-1185">Reference proteome</keyword>
<dbReference type="FunFam" id="2.30.42.10:FF:000097">
    <property type="entry name" value="PDZ domain-containing protein GIPC1 isoform 1"/>
    <property type="match status" value="1"/>
</dbReference>
<dbReference type="GO" id="GO:0043197">
    <property type="term" value="C:dendritic spine"/>
    <property type="evidence" value="ECO:0007669"/>
    <property type="project" value="Ensembl"/>
</dbReference>
<dbReference type="GeneTree" id="ENSGT00390000003420"/>
<protein>
    <submittedName>
        <fullName evidence="4">GIPC PDZ domain containing family member 1</fullName>
    </submittedName>
</protein>
<dbReference type="GO" id="GO:0030511">
    <property type="term" value="P:positive regulation of transforming growth factor beta receptor signaling pathway"/>
    <property type="evidence" value="ECO:0007669"/>
    <property type="project" value="Ensembl"/>
</dbReference>
<evidence type="ECO:0000256" key="2">
    <source>
        <dbReference type="SAM" id="MobiDB-lite"/>
    </source>
</evidence>
<dbReference type="CDD" id="cd21180">
    <property type="entry name" value="GH2_GIPC"/>
    <property type="match status" value="1"/>
</dbReference>
<dbReference type="AlphaFoldDB" id="A0A2K5EB35"/>
<dbReference type="InterPro" id="IPR055349">
    <property type="entry name" value="GH2_GIPC"/>
</dbReference>
<dbReference type="GO" id="GO:0005938">
    <property type="term" value="C:cell cortex"/>
    <property type="evidence" value="ECO:0007669"/>
    <property type="project" value="Ensembl"/>
</dbReference>
<dbReference type="GO" id="GO:0032435">
    <property type="term" value="P:negative regulation of proteasomal ubiquitin-dependent protein catabolic process"/>
    <property type="evidence" value="ECO:0007669"/>
    <property type="project" value="Ensembl"/>
</dbReference>
<evidence type="ECO:0000256" key="1">
    <source>
        <dbReference type="ARBA" id="ARBA00009011"/>
    </source>
</evidence>
<reference evidence="4" key="2">
    <citation type="submission" date="2025-09" db="UniProtKB">
        <authorList>
            <consortium name="Ensembl"/>
        </authorList>
    </citation>
    <scope>IDENTIFICATION</scope>
</reference>
<dbReference type="Pfam" id="PF25082">
    <property type="entry name" value="GIPC1_GH2"/>
    <property type="match status" value="1"/>
</dbReference>
<sequence>GGGGKKKEVQPGRCGLAARRSQVPLVEVGRGKAPNGLPPPRPQPALPLCRHLEGLHPTSRRCTAKIAEAFRLTQSAEVMFCTLNTHKVDMDKLLGGQIGLEDFIFAHVKGQRKEVEVFKSEDALGLTITDNGAGYAFIKRIKEGSVIDHIHVISVGDMIEAINGQSLLGCRHYEVARLLKELPRGRTFTLKLTEPRKAFDMISQRSAGGRPGSGPQLGTGRGTLRLRSRGPATVEDLPSAFEEKAIEKVDDLLESYMGIRDTELAATMVELGKDKRNPDELAEALDERLGDFAFPDEFVFDVWGAIGDAKVGRY</sequence>
<dbReference type="Pfam" id="PF00595">
    <property type="entry name" value="PDZ"/>
    <property type="match status" value="1"/>
</dbReference>
<dbReference type="GO" id="GO:0008021">
    <property type="term" value="C:synaptic vesicle"/>
    <property type="evidence" value="ECO:0007669"/>
    <property type="project" value="Ensembl"/>
</dbReference>